<dbReference type="AlphaFoldDB" id="A0A7J6SUP1"/>
<dbReference type="Proteomes" id="UP000574390">
    <property type="component" value="Unassembled WGS sequence"/>
</dbReference>
<organism evidence="1 2">
    <name type="scientific">Perkinsus olseni</name>
    <name type="common">Perkinsus atlanticus</name>
    <dbReference type="NCBI Taxonomy" id="32597"/>
    <lineage>
        <taxon>Eukaryota</taxon>
        <taxon>Sar</taxon>
        <taxon>Alveolata</taxon>
        <taxon>Perkinsozoa</taxon>
        <taxon>Perkinsea</taxon>
        <taxon>Perkinsida</taxon>
        <taxon>Perkinsidae</taxon>
        <taxon>Perkinsus</taxon>
    </lineage>
</organism>
<evidence type="ECO:0008006" key="3">
    <source>
        <dbReference type="Google" id="ProtNLM"/>
    </source>
</evidence>
<protein>
    <recommendedName>
        <fullName evidence="3">DRBM domain-containing protein</fullName>
    </recommendedName>
</protein>
<accession>A0A7J6SUP1</accession>
<evidence type="ECO:0000313" key="1">
    <source>
        <dbReference type="EMBL" id="KAF4736684.1"/>
    </source>
</evidence>
<proteinExistence type="predicted"/>
<reference evidence="1 2" key="1">
    <citation type="submission" date="2020-04" db="EMBL/GenBank/DDBJ databases">
        <title>Perkinsus olseni comparative genomics.</title>
        <authorList>
            <person name="Bogema D.R."/>
        </authorList>
    </citation>
    <scope>NUCLEOTIDE SEQUENCE [LARGE SCALE GENOMIC DNA]</scope>
    <source>
        <strain evidence="1">ATCC PRA-205</strain>
    </source>
</reference>
<sequence>MLSNLRSLVSREALVLSGANFQRLALTRLRRFASAAAAAADIPTYHHPDMYRDDMIINLYAVHRQEMPNIMVSEKSELSRGQFRTTISWTFGNTLETLTADGVDRSKKGAKKDAVRKIMKALPQHDKSLGVMWRQMAGTLAKLLGVKQDISHSPDTASGLITCHVEWTDIEDPSRQWIGRGSGSTRDEAEVRALQDVYLAAAPSREQAAVAQVQRRHELQKAEAARMAADLEAASAGTASMLSQKQASEIMIAHNYMTQRLFHNPVVQLRSNLVVVPHELGYLATCEWSWYSREDGPGNPRKKSASTNGIAANQKIAKAEACRLMLEKYGALQPISAEQWRLADTINGMVISCNIDQAVQKAAEAIGETPKDARLFSAADKLRRPFGVVAA</sequence>
<name>A0A7J6SUP1_PEROL</name>
<comment type="caution">
    <text evidence="1">The sequence shown here is derived from an EMBL/GenBank/DDBJ whole genome shotgun (WGS) entry which is preliminary data.</text>
</comment>
<gene>
    <name evidence="1" type="ORF">FOZ62_001356</name>
</gene>
<evidence type="ECO:0000313" key="2">
    <source>
        <dbReference type="Proteomes" id="UP000574390"/>
    </source>
</evidence>
<feature type="non-terminal residue" evidence="1">
    <location>
        <position position="1"/>
    </location>
</feature>
<dbReference type="EMBL" id="JABANM010012041">
    <property type="protein sequence ID" value="KAF4736684.1"/>
    <property type="molecule type" value="Genomic_DNA"/>
</dbReference>